<comment type="caution">
    <text evidence="2">The sequence shown here is derived from an EMBL/GenBank/DDBJ whole genome shotgun (WGS) entry which is preliminary data.</text>
</comment>
<evidence type="ECO:0000256" key="1">
    <source>
        <dbReference type="SAM" id="Phobius"/>
    </source>
</evidence>
<proteinExistence type="predicted"/>
<keyword evidence="1" id="KW-0812">Transmembrane</keyword>
<dbReference type="AlphaFoldDB" id="A0A4R5VYI6"/>
<sequence length="106" mass="12126">MEMIIWTAIIAVVAVLTLIGSVIGWIRKGDKESIDNRFISAETMMNNITTQMNVKASKDELDKTVARFEKDISELRSDQKNGFAEIRQDIKDLRIEILDVIRSQNK</sequence>
<keyword evidence="1" id="KW-0472">Membrane</keyword>
<gene>
    <name evidence="2" type="ORF">E2I14_15185</name>
</gene>
<organism evidence="2 3">
    <name type="scientific">Sapientia aquatica</name>
    <dbReference type="NCBI Taxonomy" id="1549640"/>
    <lineage>
        <taxon>Bacteria</taxon>
        <taxon>Pseudomonadati</taxon>
        <taxon>Pseudomonadota</taxon>
        <taxon>Betaproteobacteria</taxon>
        <taxon>Burkholderiales</taxon>
        <taxon>Oxalobacteraceae</taxon>
        <taxon>Sapientia</taxon>
    </lineage>
</organism>
<feature type="transmembrane region" description="Helical" evidence="1">
    <location>
        <begin position="6"/>
        <end position="26"/>
    </location>
</feature>
<keyword evidence="3" id="KW-1185">Reference proteome</keyword>
<evidence type="ECO:0000313" key="3">
    <source>
        <dbReference type="Proteomes" id="UP000294829"/>
    </source>
</evidence>
<protein>
    <submittedName>
        <fullName evidence="2">Uncharacterized protein</fullName>
    </submittedName>
</protein>
<keyword evidence="1" id="KW-1133">Transmembrane helix</keyword>
<dbReference type="EMBL" id="SMYL01000009">
    <property type="protein sequence ID" value="TDK63542.1"/>
    <property type="molecule type" value="Genomic_DNA"/>
</dbReference>
<accession>A0A4R5VYI6</accession>
<dbReference type="Proteomes" id="UP000294829">
    <property type="component" value="Unassembled WGS sequence"/>
</dbReference>
<name>A0A4R5VYI6_9BURK</name>
<evidence type="ECO:0000313" key="2">
    <source>
        <dbReference type="EMBL" id="TDK63542.1"/>
    </source>
</evidence>
<dbReference type="RefSeq" id="WP_133330042.1">
    <property type="nucleotide sequence ID" value="NZ_SMYL01000009.1"/>
</dbReference>
<reference evidence="2 3" key="1">
    <citation type="submission" date="2019-03" db="EMBL/GenBank/DDBJ databases">
        <title>Sapientia aquatica gen. nov., sp. nov., isolated from a crater lake.</title>
        <authorList>
            <person name="Felfoldi T."/>
            <person name="Szabo A."/>
            <person name="Toth E."/>
            <person name="Schumann P."/>
            <person name="Keki Z."/>
            <person name="Marialigeti K."/>
            <person name="Mathe I."/>
        </authorList>
    </citation>
    <scope>NUCLEOTIDE SEQUENCE [LARGE SCALE GENOMIC DNA]</scope>
    <source>
        <strain evidence="2 3">SA-152</strain>
    </source>
</reference>